<gene>
    <name evidence="4" type="primary">Calm_9</name>
    <name evidence="4" type="ORF">GTO92_0015055</name>
</gene>
<dbReference type="PROSITE" id="PS50222">
    <property type="entry name" value="EF_HAND_2"/>
    <property type="match status" value="1"/>
</dbReference>
<dbReference type="Gene3D" id="1.10.238.10">
    <property type="entry name" value="EF-hand"/>
    <property type="match status" value="1"/>
</dbReference>
<proteinExistence type="predicted"/>
<evidence type="ECO:0000313" key="4">
    <source>
        <dbReference type="EMBL" id="MBN3292170.1"/>
    </source>
</evidence>
<keyword evidence="5" id="KW-1185">Reference proteome</keyword>
<evidence type="ECO:0000256" key="2">
    <source>
        <dbReference type="ARBA" id="ARBA00037485"/>
    </source>
</evidence>
<evidence type="ECO:0000259" key="3">
    <source>
        <dbReference type="PROSITE" id="PS50222"/>
    </source>
</evidence>
<feature type="non-terminal residue" evidence="4">
    <location>
        <position position="101"/>
    </location>
</feature>
<dbReference type="EMBL" id="JAAWVN010015624">
    <property type="protein sequence ID" value="MBN3292170.1"/>
    <property type="molecule type" value="Genomic_DNA"/>
</dbReference>
<dbReference type="Proteomes" id="UP001166052">
    <property type="component" value="Unassembled WGS sequence"/>
</dbReference>
<sequence length="101" mass="11431">MVDQQSKEQTAKFKDALLLFDESGDATITAKKLRMVMKFVKDGTNYISNTKYCHAMTNLSEKLTDDEVDEMIREADIGGNRQVIYEKNCSDNNDKVKAASK</sequence>
<evidence type="ECO:0000256" key="1">
    <source>
        <dbReference type="ARBA" id="ARBA00022737"/>
    </source>
</evidence>
<dbReference type="InterPro" id="IPR011992">
    <property type="entry name" value="EF-hand-dom_pair"/>
</dbReference>
<dbReference type="InterPro" id="IPR050230">
    <property type="entry name" value="CALM/Myosin/TropC-like"/>
</dbReference>
<protein>
    <submittedName>
        <fullName evidence="4">CALM protein</fullName>
    </submittedName>
</protein>
<feature type="non-terminal residue" evidence="4">
    <location>
        <position position="1"/>
    </location>
</feature>
<comment type="function">
    <text evidence="2">Calmodulin acts as part of a calcium signal transduction pathway by mediating the control of a large number of enzymes, ion channels, aquaporins and other proteins through calcium-binding. Calcium-binding is required for the activation of calmodulin. Among the enzymes to be stimulated by the calmodulin-calcium complex are a number of protein kinases, such as myosin light-chain kinases and calmodulin-dependent protein kinase type II (CaMK2), and phosphatases.</text>
</comment>
<name>A0ABS2Z152_POLSE</name>
<feature type="domain" description="EF-hand" evidence="3">
    <location>
        <begin position="8"/>
        <end position="43"/>
    </location>
</feature>
<evidence type="ECO:0000313" key="5">
    <source>
        <dbReference type="Proteomes" id="UP001166052"/>
    </source>
</evidence>
<dbReference type="SUPFAM" id="SSF47473">
    <property type="entry name" value="EF-hand"/>
    <property type="match status" value="1"/>
</dbReference>
<comment type="caution">
    <text evidence="4">The sequence shown here is derived from an EMBL/GenBank/DDBJ whole genome shotgun (WGS) entry which is preliminary data.</text>
</comment>
<keyword evidence="1" id="KW-0677">Repeat</keyword>
<dbReference type="InterPro" id="IPR002048">
    <property type="entry name" value="EF_hand_dom"/>
</dbReference>
<accession>A0ABS2Z152</accession>
<dbReference type="PANTHER" id="PTHR23048:SF0">
    <property type="entry name" value="CALMODULIN LIKE 3"/>
    <property type="match status" value="1"/>
</dbReference>
<organism evidence="4 5">
    <name type="scientific">Polypterus senegalus</name>
    <name type="common">Senegal bichir</name>
    <dbReference type="NCBI Taxonomy" id="55291"/>
    <lineage>
        <taxon>Eukaryota</taxon>
        <taxon>Metazoa</taxon>
        <taxon>Chordata</taxon>
        <taxon>Craniata</taxon>
        <taxon>Vertebrata</taxon>
        <taxon>Euteleostomi</taxon>
        <taxon>Actinopterygii</taxon>
        <taxon>Polypteriformes</taxon>
        <taxon>Polypteridae</taxon>
        <taxon>Polypterus</taxon>
    </lineage>
</organism>
<dbReference type="PANTHER" id="PTHR23048">
    <property type="entry name" value="MYOSIN LIGHT CHAIN 1, 3"/>
    <property type="match status" value="1"/>
</dbReference>
<reference evidence="4" key="1">
    <citation type="journal article" date="2021" name="Cell">
        <title>Tracing the genetic footprints of vertebrate landing in non-teleost ray-finned fishes.</title>
        <authorList>
            <person name="Bi X."/>
            <person name="Wang K."/>
            <person name="Yang L."/>
            <person name="Pan H."/>
            <person name="Jiang H."/>
            <person name="Wei Q."/>
            <person name="Fang M."/>
            <person name="Yu H."/>
            <person name="Zhu C."/>
            <person name="Cai Y."/>
            <person name="He Y."/>
            <person name="Gan X."/>
            <person name="Zeng H."/>
            <person name="Yu D."/>
            <person name="Zhu Y."/>
            <person name="Jiang H."/>
            <person name="Qiu Q."/>
            <person name="Yang H."/>
            <person name="Zhang Y.E."/>
            <person name="Wang W."/>
            <person name="Zhu M."/>
            <person name="He S."/>
            <person name="Zhang G."/>
        </authorList>
    </citation>
    <scope>NUCLEOTIDE SEQUENCE</scope>
    <source>
        <strain evidence="4">Bchr_001</strain>
    </source>
</reference>